<feature type="region of interest" description="Disordered" evidence="1">
    <location>
        <begin position="61"/>
        <end position="83"/>
    </location>
</feature>
<dbReference type="EMBL" id="JAGEUA010000004">
    <property type="protein sequence ID" value="KAL0985327.1"/>
    <property type="molecule type" value="Genomic_DNA"/>
</dbReference>
<reference evidence="2 3" key="1">
    <citation type="submission" date="2024-06" db="EMBL/GenBank/DDBJ databases">
        <authorList>
            <person name="Pan Q."/>
            <person name="Wen M."/>
            <person name="Jouanno E."/>
            <person name="Zahm M."/>
            <person name="Klopp C."/>
            <person name="Cabau C."/>
            <person name="Louis A."/>
            <person name="Berthelot C."/>
            <person name="Parey E."/>
            <person name="Roest Crollius H."/>
            <person name="Montfort J."/>
            <person name="Robinson-Rechavi M."/>
            <person name="Bouchez O."/>
            <person name="Lampietro C."/>
            <person name="Lopez Roques C."/>
            <person name="Donnadieu C."/>
            <person name="Postlethwait J."/>
            <person name="Bobe J."/>
            <person name="Verreycken H."/>
            <person name="Guiguen Y."/>
        </authorList>
    </citation>
    <scope>NUCLEOTIDE SEQUENCE [LARGE SCALE GENOMIC DNA]</scope>
    <source>
        <strain evidence="2">Up_M1</strain>
        <tissue evidence="2">Testis</tissue>
    </source>
</reference>
<protein>
    <submittedName>
        <fullName evidence="2">Uncharacterized protein</fullName>
    </submittedName>
</protein>
<gene>
    <name evidence="2" type="ORF">UPYG_G00155530</name>
</gene>
<dbReference type="AlphaFoldDB" id="A0ABD0XG75"/>
<evidence type="ECO:0000256" key="1">
    <source>
        <dbReference type="SAM" id="MobiDB-lite"/>
    </source>
</evidence>
<accession>A0ABD0XG75</accession>
<proteinExistence type="predicted"/>
<organism evidence="2 3">
    <name type="scientific">Umbra pygmaea</name>
    <name type="common">Eastern mudminnow</name>
    <dbReference type="NCBI Taxonomy" id="75934"/>
    <lineage>
        <taxon>Eukaryota</taxon>
        <taxon>Metazoa</taxon>
        <taxon>Chordata</taxon>
        <taxon>Craniata</taxon>
        <taxon>Vertebrata</taxon>
        <taxon>Euteleostomi</taxon>
        <taxon>Actinopterygii</taxon>
        <taxon>Neopterygii</taxon>
        <taxon>Teleostei</taxon>
        <taxon>Protacanthopterygii</taxon>
        <taxon>Esociformes</taxon>
        <taxon>Umbridae</taxon>
        <taxon>Umbra</taxon>
    </lineage>
</organism>
<name>A0ABD0XG75_UMBPY</name>
<sequence length="121" mass="13367">MAAFVSLATCHHCSISSRHGLIYRDSMAALSRNVVAPSYARRHCTLVRTLPLRSRGRLISQRPAVPPIPNPGAPRTNAPDFITVSSPKPAGVKHFVHAHLRKLFSLTDTQRHRKSSLKLIS</sequence>
<comment type="caution">
    <text evidence="2">The sequence shown here is derived from an EMBL/GenBank/DDBJ whole genome shotgun (WGS) entry which is preliminary data.</text>
</comment>
<keyword evidence="3" id="KW-1185">Reference proteome</keyword>
<evidence type="ECO:0000313" key="2">
    <source>
        <dbReference type="EMBL" id="KAL0985327.1"/>
    </source>
</evidence>
<dbReference type="Proteomes" id="UP001557470">
    <property type="component" value="Unassembled WGS sequence"/>
</dbReference>
<evidence type="ECO:0000313" key="3">
    <source>
        <dbReference type="Proteomes" id="UP001557470"/>
    </source>
</evidence>